<keyword evidence="2" id="KW-1185">Reference proteome</keyword>
<dbReference type="RefSeq" id="WP_255428460.1">
    <property type="nucleotide sequence ID" value="NZ_JBEPME010000001.1"/>
</dbReference>
<dbReference type="EMBL" id="JBEPME010000001">
    <property type="protein sequence ID" value="MET3656365.1"/>
    <property type="molecule type" value="Genomic_DNA"/>
</dbReference>
<accession>A0ABV2K6X7</accession>
<evidence type="ECO:0008006" key="3">
    <source>
        <dbReference type="Google" id="ProtNLM"/>
    </source>
</evidence>
<sequence>MLDLKTGDVNGDGILDTVYLYGQVAGPPGIFADNITLIIQDGKSYKSTTVHLKNNAGYNARLFLGDFDNDLVPDIMVSIDTGGSGGYGIFYIYSFRNNSLHELFNVDSYNEKYTFQVNYEDFYKVRVESSRQNLLFTIDISNKGHDYLAQYYDDNGLLKNPLKGEVLALGALHPIITTNESYNYDLLALQRIIGPTNADTLGYVENLLTWKDTQLISNRLAVSIPSTN</sequence>
<reference evidence="1 2" key="1">
    <citation type="submission" date="2024-06" db="EMBL/GenBank/DDBJ databases">
        <title>Sorghum-associated microbial communities from plants grown in Nebraska, USA.</title>
        <authorList>
            <person name="Schachtman D."/>
        </authorList>
    </citation>
    <scope>NUCLEOTIDE SEQUENCE [LARGE SCALE GENOMIC DNA]</scope>
    <source>
        <strain evidence="1 2">1288</strain>
    </source>
</reference>
<dbReference type="InterPro" id="IPR028994">
    <property type="entry name" value="Integrin_alpha_N"/>
</dbReference>
<dbReference type="SUPFAM" id="SSF69318">
    <property type="entry name" value="Integrin alpha N-terminal domain"/>
    <property type="match status" value="1"/>
</dbReference>
<name>A0ABV2K6X7_SPOPS</name>
<evidence type="ECO:0000313" key="1">
    <source>
        <dbReference type="EMBL" id="MET3656365.1"/>
    </source>
</evidence>
<evidence type="ECO:0000313" key="2">
    <source>
        <dbReference type="Proteomes" id="UP001549104"/>
    </source>
</evidence>
<dbReference type="Proteomes" id="UP001549104">
    <property type="component" value="Unassembled WGS sequence"/>
</dbReference>
<organism evidence="1 2">
    <name type="scientific">Sporosarcina psychrophila</name>
    <name type="common">Bacillus psychrophilus</name>
    <dbReference type="NCBI Taxonomy" id="1476"/>
    <lineage>
        <taxon>Bacteria</taxon>
        <taxon>Bacillati</taxon>
        <taxon>Bacillota</taxon>
        <taxon>Bacilli</taxon>
        <taxon>Bacillales</taxon>
        <taxon>Caryophanaceae</taxon>
        <taxon>Sporosarcina</taxon>
    </lineage>
</organism>
<protein>
    <recommendedName>
        <fullName evidence="3">Spore coat protein</fullName>
    </recommendedName>
</protein>
<comment type="caution">
    <text evidence="1">The sequence shown here is derived from an EMBL/GenBank/DDBJ whole genome shotgun (WGS) entry which is preliminary data.</text>
</comment>
<proteinExistence type="predicted"/>
<gene>
    <name evidence="1" type="ORF">ABIC55_001449</name>
</gene>